<evidence type="ECO:0000256" key="1">
    <source>
        <dbReference type="ARBA" id="ARBA00004651"/>
    </source>
</evidence>
<dbReference type="InterPro" id="IPR028055">
    <property type="entry name" value="YidC/Oxa/ALB_C"/>
</dbReference>
<reference evidence="17" key="1">
    <citation type="submission" date="2014-03" db="EMBL/GenBank/DDBJ databases">
        <authorList>
            <person name="Aksoy S."/>
            <person name="Warren W."/>
            <person name="Wilson R.K."/>
        </authorList>
    </citation>
    <scope>NUCLEOTIDE SEQUENCE [LARGE SCALE GENOMIC DNA]</scope>
    <source>
        <strain evidence="17">IAEA</strain>
    </source>
</reference>
<dbReference type="GO" id="GO:0005886">
    <property type="term" value="C:plasma membrane"/>
    <property type="evidence" value="ECO:0007669"/>
    <property type="project" value="UniProtKB-SubCell"/>
</dbReference>
<dbReference type="VEuPathDB" id="VectorBase:GPAI000620"/>
<keyword evidence="7" id="KW-0653">Protein transport</keyword>
<dbReference type="STRING" id="7398.A0A1A9Z0Y5"/>
<protein>
    <recommendedName>
        <fullName evidence="3">Membrane protein insertase YidC</fullName>
    </recommendedName>
    <alternativeName>
        <fullName evidence="12">Foldase YidC</fullName>
    </alternativeName>
    <alternativeName>
        <fullName evidence="11">Membrane integrase YidC</fullName>
    </alternativeName>
</protein>
<evidence type="ECO:0000259" key="14">
    <source>
        <dbReference type="Pfam" id="PF02096"/>
    </source>
</evidence>
<feature type="domain" description="Membrane insertase YidC N-terminal" evidence="15">
    <location>
        <begin position="7"/>
        <end position="182"/>
    </location>
</feature>
<evidence type="ECO:0000256" key="11">
    <source>
        <dbReference type="ARBA" id="ARBA00033245"/>
    </source>
</evidence>
<dbReference type="CDD" id="cd19961">
    <property type="entry name" value="EcYidC-like_peri"/>
    <property type="match status" value="1"/>
</dbReference>
<dbReference type="EnsemblMetazoa" id="GPAI000620-RA">
    <property type="protein sequence ID" value="GPAI000620-PA"/>
    <property type="gene ID" value="GPAI000620"/>
</dbReference>
<evidence type="ECO:0000256" key="7">
    <source>
        <dbReference type="ARBA" id="ARBA00022927"/>
    </source>
</evidence>
<evidence type="ECO:0000256" key="10">
    <source>
        <dbReference type="ARBA" id="ARBA00023186"/>
    </source>
</evidence>
<reference evidence="16" key="2">
    <citation type="submission" date="2020-05" db="UniProtKB">
        <authorList>
            <consortium name="EnsemblMetazoa"/>
        </authorList>
    </citation>
    <scope>IDENTIFICATION</scope>
    <source>
        <strain evidence="16">IAEA</strain>
    </source>
</reference>
<evidence type="ECO:0000259" key="15">
    <source>
        <dbReference type="Pfam" id="PF14849"/>
    </source>
</evidence>
<organism evidence="16 17">
    <name type="scientific">Glossina pallidipes</name>
    <name type="common">Tsetse fly</name>
    <dbReference type="NCBI Taxonomy" id="7398"/>
    <lineage>
        <taxon>Eukaryota</taxon>
        <taxon>Metazoa</taxon>
        <taxon>Ecdysozoa</taxon>
        <taxon>Arthropoda</taxon>
        <taxon>Hexapoda</taxon>
        <taxon>Insecta</taxon>
        <taxon>Pterygota</taxon>
        <taxon>Neoptera</taxon>
        <taxon>Endopterygota</taxon>
        <taxon>Diptera</taxon>
        <taxon>Brachycera</taxon>
        <taxon>Muscomorpha</taxon>
        <taxon>Hippoboscoidea</taxon>
        <taxon>Glossinidae</taxon>
        <taxon>Glossina</taxon>
    </lineage>
</organism>
<evidence type="ECO:0000256" key="4">
    <source>
        <dbReference type="ARBA" id="ARBA00022448"/>
    </source>
</evidence>
<evidence type="ECO:0000256" key="13">
    <source>
        <dbReference type="RuleBase" id="RU003945"/>
    </source>
</evidence>
<comment type="subcellular location">
    <subcellularLocation>
        <location evidence="1">Cell membrane</location>
        <topology evidence="1">Multi-pass membrane protein</topology>
    </subcellularLocation>
    <subcellularLocation>
        <location evidence="13">Membrane</location>
        <topology evidence="13">Multi-pass membrane protein</topology>
    </subcellularLocation>
</comment>
<dbReference type="InterPro" id="IPR028053">
    <property type="entry name" value="Membr_insert_YidC_N"/>
</dbReference>
<evidence type="ECO:0000256" key="6">
    <source>
        <dbReference type="ARBA" id="ARBA00022692"/>
    </source>
</evidence>
<keyword evidence="9" id="KW-0472">Membrane</keyword>
<accession>A0A1A9Z0Y5</accession>
<evidence type="ECO:0000256" key="2">
    <source>
        <dbReference type="ARBA" id="ARBA00010527"/>
    </source>
</evidence>
<comment type="similarity">
    <text evidence="2">Belongs to the OXA1/ALB3/YidC family. Type 1 subfamily.</text>
</comment>
<dbReference type="Pfam" id="PF14849">
    <property type="entry name" value="YidC_periplas"/>
    <property type="match status" value="1"/>
</dbReference>
<evidence type="ECO:0000256" key="3">
    <source>
        <dbReference type="ARBA" id="ARBA00015325"/>
    </source>
</evidence>
<dbReference type="GO" id="GO:0015031">
    <property type="term" value="P:protein transport"/>
    <property type="evidence" value="ECO:0007669"/>
    <property type="project" value="UniProtKB-KW"/>
</dbReference>
<evidence type="ECO:0000313" key="17">
    <source>
        <dbReference type="Proteomes" id="UP000092445"/>
    </source>
</evidence>
<sequence length="255" mass="30411">MKTTETICHGNSFAFNVNHKIKNYGNNPIEVTFFSQLKQSIENKKINDNYNFNFHTYRGAAYSSDDHKYKKYEFNDIKNNKHLNIITNSGWVAMLQQYFLVAWIPEKMHKYHFYTEKLYDNSQVSIGFKSYPISILQGEEKNIQSTLWVGPKLQNTMKIVADYLNLTIDYGWLWFIAQPLFTMLTWIYTYTNNWVRGLMYPLTKSQYTSMAKMRILQPKIINIKNKFSQDKHRQSQEMIALYKKQKLYTICFLDP</sequence>
<evidence type="ECO:0000256" key="5">
    <source>
        <dbReference type="ARBA" id="ARBA00022475"/>
    </source>
</evidence>
<dbReference type="NCBIfam" id="TIGR03593">
    <property type="entry name" value="yidC_nterm"/>
    <property type="match status" value="1"/>
</dbReference>
<dbReference type="PRINTS" id="PR00701">
    <property type="entry name" value="60KDINNERMP"/>
</dbReference>
<keyword evidence="17" id="KW-1185">Reference proteome</keyword>
<evidence type="ECO:0000256" key="9">
    <source>
        <dbReference type="ARBA" id="ARBA00023136"/>
    </source>
</evidence>
<dbReference type="InterPro" id="IPR001708">
    <property type="entry name" value="YidC/ALB3/OXA1/COX18"/>
</dbReference>
<keyword evidence="4" id="KW-0813">Transport</keyword>
<dbReference type="Gene3D" id="2.70.98.90">
    <property type="match status" value="1"/>
</dbReference>
<dbReference type="GO" id="GO:0032977">
    <property type="term" value="F:membrane insertase activity"/>
    <property type="evidence" value="ECO:0007669"/>
    <property type="project" value="InterPro"/>
</dbReference>
<keyword evidence="5" id="KW-1003">Cell membrane</keyword>
<dbReference type="InterPro" id="IPR038221">
    <property type="entry name" value="YidC_periplasmic_sf"/>
</dbReference>
<keyword evidence="6 13" id="KW-0812">Transmembrane</keyword>
<name>A0A1A9Z0Y5_GLOPL</name>
<keyword evidence="10" id="KW-0143">Chaperone</keyword>
<proteinExistence type="inferred from homology"/>
<feature type="domain" description="Membrane insertase YidC/Oxa/ALB C-terminal" evidence="14">
    <location>
        <begin position="194"/>
        <end position="247"/>
    </location>
</feature>
<evidence type="ECO:0000256" key="8">
    <source>
        <dbReference type="ARBA" id="ARBA00022989"/>
    </source>
</evidence>
<dbReference type="Pfam" id="PF02096">
    <property type="entry name" value="60KD_IMP"/>
    <property type="match status" value="1"/>
</dbReference>
<keyword evidence="8" id="KW-1133">Transmembrane helix</keyword>
<evidence type="ECO:0000256" key="12">
    <source>
        <dbReference type="ARBA" id="ARBA00033342"/>
    </source>
</evidence>
<dbReference type="Proteomes" id="UP000092445">
    <property type="component" value="Unassembled WGS sequence"/>
</dbReference>
<evidence type="ECO:0000313" key="16">
    <source>
        <dbReference type="EnsemblMetazoa" id="GPAI000620-PA"/>
    </source>
</evidence>
<dbReference type="AlphaFoldDB" id="A0A1A9Z0Y5"/>